<dbReference type="InterPro" id="IPR044087">
    <property type="entry name" value="NahD-like"/>
</dbReference>
<dbReference type="PANTHER" id="PTHR42943:SF2">
    <property type="entry name" value="GLUTATHIONE S-TRANSFERASE KAPPA 1"/>
    <property type="match status" value="1"/>
</dbReference>
<dbReference type="GO" id="GO:0018845">
    <property type="term" value="F:2-hydroxychromene-2-carboxylate isomerase activity"/>
    <property type="evidence" value="ECO:0007669"/>
    <property type="project" value="UniProtKB-UniRule"/>
</dbReference>
<dbReference type="InterPro" id="IPR036249">
    <property type="entry name" value="Thioredoxin-like_sf"/>
</dbReference>
<evidence type="ECO:0000256" key="1">
    <source>
        <dbReference type="PIRNR" id="PIRNR006386"/>
    </source>
</evidence>
<gene>
    <name evidence="4" type="ORF">EAT49_18065</name>
</gene>
<dbReference type="Gene3D" id="3.40.30.10">
    <property type="entry name" value="Glutaredoxin"/>
    <property type="match status" value="1"/>
</dbReference>
<dbReference type="SUPFAM" id="SSF52833">
    <property type="entry name" value="Thioredoxin-like"/>
    <property type="match status" value="1"/>
</dbReference>
<evidence type="ECO:0000256" key="2">
    <source>
        <dbReference type="PIRSR" id="PIRSR006386-1"/>
    </source>
</evidence>
<dbReference type="InterPro" id="IPR014440">
    <property type="entry name" value="HCCAis_GSTk"/>
</dbReference>
<comment type="catalytic activity">
    <reaction evidence="1">
        <text>2-hydroxychromene-2-carboxylate = (3E)-4-(2-hydroxyphenyl)-2-oxobut-3-enoate</text>
        <dbReference type="Rhea" id="RHEA:27401"/>
        <dbReference type="ChEBI" id="CHEBI:59350"/>
        <dbReference type="ChEBI" id="CHEBI:59353"/>
        <dbReference type="EC" id="5.99.1.4"/>
    </reaction>
</comment>
<dbReference type="EMBL" id="RDRB01000011">
    <property type="protein sequence ID" value="ROT97714.1"/>
    <property type="molecule type" value="Genomic_DNA"/>
</dbReference>
<dbReference type="InterPro" id="IPR051924">
    <property type="entry name" value="GST_Kappa/NadH"/>
</dbReference>
<dbReference type="EC" id="5.99.1.4" evidence="1"/>
<proteinExistence type="inferred from homology"/>
<protein>
    <recommendedName>
        <fullName evidence="1">2-hydroxychromene-2-carboxylate isomerase</fullName>
        <ecNumber evidence="1">5.99.1.4</ecNumber>
    </recommendedName>
</protein>
<evidence type="ECO:0000313" key="5">
    <source>
        <dbReference type="Proteomes" id="UP000268016"/>
    </source>
</evidence>
<dbReference type="GO" id="GO:1901170">
    <property type="term" value="P:naphthalene catabolic process"/>
    <property type="evidence" value="ECO:0007669"/>
    <property type="project" value="InterPro"/>
</dbReference>
<dbReference type="GO" id="GO:0006749">
    <property type="term" value="P:glutathione metabolic process"/>
    <property type="evidence" value="ECO:0007669"/>
    <property type="project" value="TreeGrafter"/>
</dbReference>
<organism evidence="4 5">
    <name type="scientific">Histidinibacterium lentulum</name>
    <dbReference type="NCBI Taxonomy" id="2480588"/>
    <lineage>
        <taxon>Bacteria</taxon>
        <taxon>Pseudomonadati</taxon>
        <taxon>Pseudomonadota</taxon>
        <taxon>Alphaproteobacteria</taxon>
        <taxon>Rhodobacterales</taxon>
        <taxon>Paracoccaceae</taxon>
        <taxon>Histidinibacterium</taxon>
    </lineage>
</organism>
<dbReference type="GO" id="GO:0004364">
    <property type="term" value="F:glutathione transferase activity"/>
    <property type="evidence" value="ECO:0007669"/>
    <property type="project" value="TreeGrafter"/>
</dbReference>
<reference evidence="4 5" key="1">
    <citation type="submission" date="2018-10" db="EMBL/GenBank/DDBJ databases">
        <title>Histidinibacterium lentulum gen. nov., sp. nov., a marine bacterium from the culture broth of Picochlorum sp. 122.</title>
        <authorList>
            <person name="Wang G."/>
        </authorList>
    </citation>
    <scope>NUCLEOTIDE SEQUENCE [LARGE SCALE GENOMIC DNA]</scope>
    <source>
        <strain evidence="4 5">B17</strain>
    </source>
</reference>
<dbReference type="InterPro" id="IPR001853">
    <property type="entry name" value="DSBA-like_thioredoxin_dom"/>
</dbReference>
<dbReference type="RefSeq" id="WP_123643717.1">
    <property type="nucleotide sequence ID" value="NZ_ML119091.1"/>
</dbReference>
<dbReference type="PIRSF" id="PIRSF006386">
    <property type="entry name" value="HCCAis_GSTk"/>
    <property type="match status" value="1"/>
</dbReference>
<sequence>MPQIDYFFSTFSPFTYLAGDELERIAERHGAEVTYRPLDIVALFARTGGTTPAERHPNRQAYRMQELERGAKKRGVPMKLRPAYFPTNPAPSSYAVIAAQAAGGGDVGALVRGFLRAVWEEDRDIADDAVVREVLGAAGFDPGLADRGLLAGAEAYGRNLEEAVERGVFGAPFYIVAETDQRFWGHDRLDDLDRHLAGKL</sequence>
<keyword evidence="5" id="KW-1185">Reference proteome</keyword>
<dbReference type="PANTHER" id="PTHR42943">
    <property type="entry name" value="GLUTATHIONE S-TRANSFERASE KAPPA"/>
    <property type="match status" value="1"/>
</dbReference>
<name>A0A3N2QR91_9RHOB</name>
<dbReference type="GO" id="GO:0004602">
    <property type="term" value="F:glutathione peroxidase activity"/>
    <property type="evidence" value="ECO:0007669"/>
    <property type="project" value="TreeGrafter"/>
</dbReference>
<comment type="similarity">
    <text evidence="1">Belongs to the GST superfamily. NadH family.</text>
</comment>
<feature type="active site" description="Nucleophile" evidence="2">
    <location>
        <position position="12"/>
    </location>
</feature>
<dbReference type="AlphaFoldDB" id="A0A3N2QR91"/>
<accession>A0A3N2QR91</accession>
<keyword evidence="1 4" id="KW-0413">Isomerase</keyword>
<dbReference type="Proteomes" id="UP000268016">
    <property type="component" value="Unassembled WGS sequence"/>
</dbReference>
<comment type="caution">
    <text evidence="4">The sequence shown here is derived from an EMBL/GenBank/DDBJ whole genome shotgun (WGS) entry which is preliminary data.</text>
</comment>
<feature type="domain" description="DSBA-like thioredoxin" evidence="3">
    <location>
        <begin position="3"/>
        <end position="196"/>
    </location>
</feature>
<dbReference type="OrthoDB" id="5244108at2"/>
<evidence type="ECO:0000313" key="4">
    <source>
        <dbReference type="EMBL" id="ROT97714.1"/>
    </source>
</evidence>
<evidence type="ECO:0000259" key="3">
    <source>
        <dbReference type="Pfam" id="PF01323"/>
    </source>
</evidence>
<dbReference type="CDD" id="cd03022">
    <property type="entry name" value="DsbA_HCCA_Iso"/>
    <property type="match status" value="1"/>
</dbReference>
<dbReference type="Pfam" id="PF01323">
    <property type="entry name" value="DSBA"/>
    <property type="match status" value="1"/>
</dbReference>